<sequence length="105" mass="12509">MTLWTMIPRERNVSIRRVYVILIHLRRRMLFPLFLMAWNSTMSRTKTTFLEMRRIYLWQTWRSVFTMVSHSGSPIFSVVRPSLMSSECAKKPQKKTTPVKRTSGV</sequence>
<organism evidence="1 2">
    <name type="scientific">Brassica campestris</name>
    <name type="common">Field mustard</name>
    <dbReference type="NCBI Taxonomy" id="3711"/>
    <lineage>
        <taxon>Eukaryota</taxon>
        <taxon>Viridiplantae</taxon>
        <taxon>Streptophyta</taxon>
        <taxon>Embryophyta</taxon>
        <taxon>Tracheophyta</taxon>
        <taxon>Spermatophyta</taxon>
        <taxon>Magnoliopsida</taxon>
        <taxon>eudicotyledons</taxon>
        <taxon>Gunneridae</taxon>
        <taxon>Pentapetalae</taxon>
        <taxon>rosids</taxon>
        <taxon>malvids</taxon>
        <taxon>Brassicales</taxon>
        <taxon>Brassicaceae</taxon>
        <taxon>Brassiceae</taxon>
        <taxon>Brassica</taxon>
    </lineage>
</organism>
<protein>
    <submittedName>
        <fullName evidence="1">Uncharacterized protein</fullName>
    </submittedName>
</protein>
<accession>A0A8D9MI84</accession>
<proteinExistence type="predicted"/>
<gene>
    <name evidence="1" type="ORF">BRAPAZ1V2_A10P16510.2</name>
</gene>
<evidence type="ECO:0000313" key="1">
    <source>
        <dbReference type="EMBL" id="CAG7910405.1"/>
    </source>
</evidence>
<dbReference type="Proteomes" id="UP000694005">
    <property type="component" value="Chromosome A10"/>
</dbReference>
<name>A0A8D9MI84_BRACM</name>
<evidence type="ECO:0000313" key="2">
    <source>
        <dbReference type="Proteomes" id="UP000694005"/>
    </source>
</evidence>
<reference evidence="1 2" key="1">
    <citation type="submission" date="2021-07" db="EMBL/GenBank/DDBJ databases">
        <authorList>
            <consortium name="Genoscope - CEA"/>
            <person name="William W."/>
        </authorList>
    </citation>
    <scope>NUCLEOTIDE SEQUENCE [LARGE SCALE GENOMIC DNA]</scope>
</reference>
<dbReference type="EMBL" id="LS974626">
    <property type="protein sequence ID" value="CAG7910405.1"/>
    <property type="molecule type" value="Genomic_DNA"/>
</dbReference>
<dbReference type="AlphaFoldDB" id="A0A8D9MI84"/>
<dbReference type="Gramene" id="A10p16510.2_BraZ1">
    <property type="protein sequence ID" value="A10p16510.2_BraZ1.CDS"/>
    <property type="gene ID" value="A10g16510.2_BraZ1"/>
</dbReference>